<sequence length="968" mass="102207">MISLRMPAALLVALALVAAAQRAGAQVEPSYSFPPLMIRQELINYADPPPANPPPIPPYVWGPATAGLENRNFRTRTSQIGSAGKAKGAGVGAAGADAEAAQAAGAFGSSSGPGGGVKSGAAADGVTRRLRRLQAEQGTPLRPRPGASGASGNSSSSLGQEQRETSASSWKGFAFGGLGLARPIRGNSIGFDGIGVPETRLIPEDLSLAVGTTGAIHTANSMIRFYKVDVAGKLAKYGPNGGPPDSSTLLKSVWLADFFYAVTKRVDGSNGCNYGVFAAATAYDKWVGRYMISAICDDVEFPYVLLAVSAVDSVTDYWNLYAVPATNEVTSWTCANGERALPDYSQVGYNRDGIYVTWTAICSEGLLIKSSAQVSAMMYAFPKWAVYGGNNPRLLGKRFYVPVWTGVEVCQAVANQVPNRLPAGADCGAAFMQLQPVMPQTANDVRAGETFFVLDYWYEDLTRRRFLLVALMATGTLWDHDGLRTPTPYLVGRFVDRGQDAIVQDDVYLLQDQQDMPNAPNLEAGAVNPRGYWNGGAAYANGRIYIADRTDVVDPPLPPAGGGPATVPYNPRPAIYWAWVQPTFTAYGPCACYWNFNWGYGYGWIWDQGCYNPVTGVTTAGGGGGYSTSRGRRLLGEQQRLGGGWSTAPYARDRSAIVPANESAPSSSGGGGFGGFGGLRAAEVSAAGANYGGGGASRRRQPNVVYTAALGAVEHTVRTQAPKGSKVIVPPPGEVAAAALRPETVTPDVIEAAGELASSLDGGSWGTVEAAGAGLKSGAGAGKWRDVYMAQAYYNPAQSNWGLEFRCRFGPNWNERNTVTLLATVIKSGVITHGSATGEAAFPLGLAYPQVAVRGGTMLVTYTYSSFANIQPTIPGVQYTDAPAYAGVGFTLIDADTRQTQVNVAYQQDPSYGPIVQPSQRFGDYAGIDIHPISGRIWSANLFVWAPSYTVDGQTVLSNAGARITIFS</sequence>
<proteinExistence type="predicted"/>
<evidence type="ECO:0000313" key="3">
    <source>
        <dbReference type="EMBL" id="GBF93102.1"/>
    </source>
</evidence>
<reference evidence="3 4" key="1">
    <citation type="journal article" date="2018" name="Sci. Rep.">
        <title>Raphidocelis subcapitata (=Pseudokirchneriella subcapitata) provides an insight into genome evolution and environmental adaptations in the Sphaeropleales.</title>
        <authorList>
            <person name="Suzuki S."/>
            <person name="Yamaguchi H."/>
            <person name="Nakajima N."/>
            <person name="Kawachi M."/>
        </authorList>
    </citation>
    <scope>NUCLEOTIDE SEQUENCE [LARGE SCALE GENOMIC DNA]</scope>
    <source>
        <strain evidence="3 4">NIES-35</strain>
    </source>
</reference>
<dbReference type="EMBL" id="BDRX01000037">
    <property type="protein sequence ID" value="GBF93102.1"/>
    <property type="molecule type" value="Genomic_DNA"/>
</dbReference>
<name>A0A2V0P2I4_9CHLO</name>
<feature type="region of interest" description="Disordered" evidence="1">
    <location>
        <begin position="105"/>
        <end position="163"/>
    </location>
</feature>
<organism evidence="3 4">
    <name type="scientific">Raphidocelis subcapitata</name>
    <dbReference type="NCBI Taxonomy" id="307507"/>
    <lineage>
        <taxon>Eukaryota</taxon>
        <taxon>Viridiplantae</taxon>
        <taxon>Chlorophyta</taxon>
        <taxon>core chlorophytes</taxon>
        <taxon>Chlorophyceae</taxon>
        <taxon>CS clade</taxon>
        <taxon>Sphaeropleales</taxon>
        <taxon>Selenastraceae</taxon>
        <taxon>Raphidocelis</taxon>
    </lineage>
</organism>
<comment type="caution">
    <text evidence="3">The sequence shown here is derived from an EMBL/GenBank/DDBJ whole genome shotgun (WGS) entry which is preliminary data.</text>
</comment>
<dbReference type="OrthoDB" id="542205at2759"/>
<feature type="compositionally biased region" description="Low complexity" evidence="1">
    <location>
        <begin position="146"/>
        <end position="159"/>
    </location>
</feature>
<dbReference type="InParanoid" id="A0A2V0P2I4"/>
<accession>A0A2V0P2I4</accession>
<gene>
    <name evidence="3" type="ORF">Rsub_05713</name>
</gene>
<keyword evidence="4" id="KW-1185">Reference proteome</keyword>
<feature type="chain" id="PRO_5016003527" evidence="2">
    <location>
        <begin position="26"/>
        <end position="968"/>
    </location>
</feature>
<evidence type="ECO:0000256" key="2">
    <source>
        <dbReference type="SAM" id="SignalP"/>
    </source>
</evidence>
<dbReference type="Proteomes" id="UP000247498">
    <property type="component" value="Unassembled WGS sequence"/>
</dbReference>
<dbReference type="STRING" id="307507.A0A2V0P2I4"/>
<evidence type="ECO:0000313" key="4">
    <source>
        <dbReference type="Proteomes" id="UP000247498"/>
    </source>
</evidence>
<keyword evidence="2" id="KW-0732">Signal</keyword>
<dbReference type="AlphaFoldDB" id="A0A2V0P2I4"/>
<feature type="signal peptide" evidence="2">
    <location>
        <begin position="1"/>
        <end position="25"/>
    </location>
</feature>
<evidence type="ECO:0000256" key="1">
    <source>
        <dbReference type="SAM" id="MobiDB-lite"/>
    </source>
</evidence>
<protein>
    <submittedName>
        <fullName evidence="3">Uncharacterized protein</fullName>
    </submittedName>
</protein>